<dbReference type="EMBL" id="AEDD01000001">
    <property type="protein sequence ID" value="EFM12867.1"/>
    <property type="molecule type" value="Genomic_DNA"/>
</dbReference>
<evidence type="ECO:0000256" key="4">
    <source>
        <dbReference type="ARBA" id="ARBA00022989"/>
    </source>
</evidence>
<dbReference type="RefSeq" id="WP_006036395.1">
    <property type="nucleotide sequence ID" value="NZ_AEDD01000001.1"/>
</dbReference>
<keyword evidence="2" id="KW-1003">Cell membrane</keyword>
<gene>
    <name evidence="7" type="ORF">PaecuDRAFT_0378</name>
</gene>
<feature type="transmembrane region" description="Helical" evidence="6">
    <location>
        <begin position="73"/>
        <end position="91"/>
    </location>
</feature>
<evidence type="ECO:0000256" key="2">
    <source>
        <dbReference type="ARBA" id="ARBA00022475"/>
    </source>
</evidence>
<dbReference type="Proteomes" id="UP000005387">
    <property type="component" value="Unassembled WGS sequence"/>
</dbReference>
<organism evidence="7 8">
    <name type="scientific">Paenibacillus curdlanolyticus YK9</name>
    <dbReference type="NCBI Taxonomy" id="717606"/>
    <lineage>
        <taxon>Bacteria</taxon>
        <taxon>Bacillati</taxon>
        <taxon>Bacillota</taxon>
        <taxon>Bacilli</taxon>
        <taxon>Bacillales</taxon>
        <taxon>Paenibacillaceae</taxon>
        <taxon>Paenibacillus</taxon>
    </lineage>
</organism>
<dbReference type="OrthoDB" id="5638726at2"/>
<dbReference type="PANTHER" id="PTHR30086">
    <property type="entry name" value="ARGININE EXPORTER PROTEIN ARGO"/>
    <property type="match status" value="1"/>
</dbReference>
<feature type="transmembrane region" description="Helical" evidence="6">
    <location>
        <begin position="145"/>
        <end position="165"/>
    </location>
</feature>
<feature type="transmembrane region" description="Helical" evidence="6">
    <location>
        <begin position="185"/>
        <end position="202"/>
    </location>
</feature>
<dbReference type="eggNOG" id="COG1279">
    <property type="taxonomic scope" value="Bacteria"/>
</dbReference>
<evidence type="ECO:0000313" key="8">
    <source>
        <dbReference type="Proteomes" id="UP000005387"/>
    </source>
</evidence>
<evidence type="ECO:0000313" key="7">
    <source>
        <dbReference type="EMBL" id="EFM12867.1"/>
    </source>
</evidence>
<dbReference type="AlphaFoldDB" id="E0I3K3"/>
<comment type="subcellular location">
    <subcellularLocation>
        <location evidence="1">Cell membrane</location>
        <topology evidence="1">Multi-pass membrane protein</topology>
    </subcellularLocation>
</comment>
<dbReference type="Pfam" id="PF01810">
    <property type="entry name" value="LysE"/>
    <property type="match status" value="1"/>
</dbReference>
<dbReference type="STRING" id="717606.PaecuDRAFT_0378"/>
<evidence type="ECO:0000256" key="3">
    <source>
        <dbReference type="ARBA" id="ARBA00022692"/>
    </source>
</evidence>
<keyword evidence="3 6" id="KW-0812">Transmembrane</keyword>
<accession>E0I3K3</accession>
<dbReference type="InterPro" id="IPR001123">
    <property type="entry name" value="LeuE-type"/>
</dbReference>
<name>E0I3K3_9BACL</name>
<keyword evidence="5 6" id="KW-0472">Membrane</keyword>
<protein>
    <submittedName>
        <fullName evidence="7">Lysine exporter protein (LYSE/YGGA)</fullName>
    </submittedName>
</protein>
<sequence>MTLALLAGFTLALGLILPLGVQNLYVLSNGMLQPSVSKGLPTAITASLCDTFLILLSVAGVNATFNAIPQLKTIMSIIGIVFLGYMGIKTWRQSSTASASSTSDFSVKKQIGFTISISLLNPHAIMDTLLVIGTASLHYEGGAKWMFLIACIAVSWSWFIGLLFIGRMLARLGGTARWARYANKGSAFLLWGSALYIAQNLLNN</sequence>
<keyword evidence="8" id="KW-1185">Reference proteome</keyword>
<keyword evidence="4 6" id="KW-1133">Transmembrane helix</keyword>
<dbReference type="GO" id="GO:0005886">
    <property type="term" value="C:plasma membrane"/>
    <property type="evidence" value="ECO:0007669"/>
    <property type="project" value="UniProtKB-SubCell"/>
</dbReference>
<evidence type="ECO:0000256" key="1">
    <source>
        <dbReference type="ARBA" id="ARBA00004651"/>
    </source>
</evidence>
<evidence type="ECO:0000256" key="6">
    <source>
        <dbReference type="SAM" id="Phobius"/>
    </source>
</evidence>
<reference evidence="7 8" key="1">
    <citation type="submission" date="2010-07" db="EMBL/GenBank/DDBJ databases">
        <title>The draft genome of Paenibacillus curdlanolyticus YK9.</title>
        <authorList>
            <consortium name="US DOE Joint Genome Institute (JGI-PGF)"/>
            <person name="Lucas S."/>
            <person name="Copeland A."/>
            <person name="Lapidus A."/>
            <person name="Cheng J.-F."/>
            <person name="Bruce D."/>
            <person name="Goodwin L."/>
            <person name="Pitluck S."/>
            <person name="Land M.L."/>
            <person name="Hauser L."/>
            <person name="Chang Y.-J."/>
            <person name="Jeffries C."/>
            <person name="Anderson I.J."/>
            <person name="Johnson E."/>
            <person name="Loganathan U."/>
            <person name="Mulhopadhyay B."/>
            <person name="Kyrpides N."/>
            <person name="Woyke T.J."/>
        </authorList>
    </citation>
    <scope>NUCLEOTIDE SEQUENCE [LARGE SCALE GENOMIC DNA]</scope>
    <source>
        <strain evidence="7 8">YK9</strain>
    </source>
</reference>
<dbReference type="PANTHER" id="PTHR30086:SF20">
    <property type="entry name" value="ARGININE EXPORTER PROTEIN ARGO-RELATED"/>
    <property type="match status" value="1"/>
</dbReference>
<proteinExistence type="predicted"/>
<dbReference type="GO" id="GO:0015171">
    <property type="term" value="F:amino acid transmembrane transporter activity"/>
    <property type="evidence" value="ECO:0007669"/>
    <property type="project" value="TreeGrafter"/>
</dbReference>
<feature type="transmembrane region" description="Helical" evidence="6">
    <location>
        <begin position="42"/>
        <end position="61"/>
    </location>
</feature>
<evidence type="ECO:0000256" key="5">
    <source>
        <dbReference type="ARBA" id="ARBA00023136"/>
    </source>
</evidence>
<feature type="transmembrane region" description="Helical" evidence="6">
    <location>
        <begin position="111"/>
        <end position="133"/>
    </location>
</feature>